<dbReference type="KEGG" id="smao:CAG99_14295"/>
<dbReference type="GO" id="GO:0005886">
    <property type="term" value="C:plasma membrane"/>
    <property type="evidence" value="ECO:0007669"/>
    <property type="project" value="UniProtKB-SubCell"/>
</dbReference>
<keyword evidence="5 8" id="KW-0812">Transmembrane</keyword>
<reference evidence="9 10" key="1">
    <citation type="submission" date="2017-05" db="EMBL/GenBank/DDBJ databases">
        <title>Complete genome sequence of Streptomyces sp. SCSIO 03032 revealed the diverse biosynthetic pathways for its bioactive secondary metabolites.</title>
        <authorList>
            <person name="Ma L."/>
            <person name="Zhu Y."/>
            <person name="Zhang W."/>
            <person name="Zhang G."/>
            <person name="Tian X."/>
            <person name="Zhang S."/>
            <person name="Zhang C."/>
        </authorList>
    </citation>
    <scope>NUCLEOTIDE SEQUENCE [LARGE SCALE GENOMIC DNA]</scope>
    <source>
        <strain evidence="9 10">SCSIO 03032</strain>
    </source>
</reference>
<protein>
    <recommendedName>
        <fullName evidence="8">Probable membrane transporter protein</fullName>
    </recommendedName>
</protein>
<evidence type="ECO:0000256" key="7">
    <source>
        <dbReference type="ARBA" id="ARBA00023136"/>
    </source>
</evidence>
<feature type="transmembrane region" description="Helical" evidence="8">
    <location>
        <begin position="201"/>
        <end position="226"/>
    </location>
</feature>
<feature type="transmembrane region" description="Helical" evidence="8">
    <location>
        <begin position="99"/>
        <end position="118"/>
    </location>
</feature>
<evidence type="ECO:0000256" key="1">
    <source>
        <dbReference type="ARBA" id="ARBA00004651"/>
    </source>
</evidence>
<dbReference type="PANTHER" id="PTHR30269:SF23">
    <property type="entry name" value="MEMBRANE TRANSPORTER PROTEIN YDHB-RELATED"/>
    <property type="match status" value="1"/>
</dbReference>
<dbReference type="RefSeq" id="WP_086159747.1">
    <property type="nucleotide sequence ID" value="NZ_CP021121.1"/>
</dbReference>
<evidence type="ECO:0000256" key="2">
    <source>
        <dbReference type="ARBA" id="ARBA00009142"/>
    </source>
</evidence>
<feature type="transmembrane region" description="Helical" evidence="8">
    <location>
        <begin position="167"/>
        <end position="189"/>
    </location>
</feature>
<dbReference type="PANTHER" id="PTHR30269">
    <property type="entry name" value="TRANSMEMBRANE PROTEIN YFCA"/>
    <property type="match status" value="1"/>
</dbReference>
<comment type="similarity">
    <text evidence="2 8">Belongs to the 4-toluene sulfonate uptake permease (TSUP) (TC 2.A.102) family.</text>
</comment>
<keyword evidence="6 8" id="KW-1133">Transmembrane helix</keyword>
<dbReference type="OrthoDB" id="9801058at2"/>
<dbReference type="Proteomes" id="UP000194218">
    <property type="component" value="Chromosome"/>
</dbReference>
<proteinExistence type="inferred from homology"/>
<dbReference type="InterPro" id="IPR052017">
    <property type="entry name" value="TSUP"/>
</dbReference>
<keyword evidence="7 8" id="KW-0472">Membrane</keyword>
<name>A0A1W7CZZ2_9ACTN</name>
<evidence type="ECO:0000313" key="10">
    <source>
        <dbReference type="Proteomes" id="UP000194218"/>
    </source>
</evidence>
<dbReference type="InterPro" id="IPR002781">
    <property type="entry name" value="TM_pro_TauE-like"/>
</dbReference>
<gene>
    <name evidence="9" type="ORF">CAG99_14295</name>
</gene>
<dbReference type="AlphaFoldDB" id="A0A1W7CZZ2"/>
<sequence>MSGLGAAELTVLALGALLVGIAKTAIGGVGAISVALFAAVLPARESSGALLPLLIVGDLFAVHAYRRHVDWPALLRLFPSVAAGVLVGAVFVAGVDDTAMRRTIGGLLLAVVAVHLWQRRRRRRAAAEAGSAGVPPRPAGRWVAFCYGLLAGFTTMVANAGGAVMSLYLLAAGYAMLTFLGTAAWFFLIVNLFKVPFSAGLGLITADSLALNAALLPALLLGAVIGRAGVKRLDQRKFERLVLAFTVVASLNLLR</sequence>
<dbReference type="Pfam" id="PF01925">
    <property type="entry name" value="TauE"/>
    <property type="match status" value="1"/>
</dbReference>
<feature type="transmembrane region" description="Helical" evidence="8">
    <location>
        <begin position="12"/>
        <end position="41"/>
    </location>
</feature>
<accession>A0A1W7CZZ2</accession>
<organism evidence="9 10">
    <name type="scientific">Streptomyces marincola</name>
    <dbReference type="NCBI Taxonomy" id="2878388"/>
    <lineage>
        <taxon>Bacteria</taxon>
        <taxon>Bacillati</taxon>
        <taxon>Actinomycetota</taxon>
        <taxon>Actinomycetes</taxon>
        <taxon>Kitasatosporales</taxon>
        <taxon>Streptomycetaceae</taxon>
        <taxon>Streptomyces</taxon>
    </lineage>
</organism>
<evidence type="ECO:0000256" key="5">
    <source>
        <dbReference type="ARBA" id="ARBA00022692"/>
    </source>
</evidence>
<evidence type="ECO:0000256" key="3">
    <source>
        <dbReference type="ARBA" id="ARBA00022448"/>
    </source>
</evidence>
<evidence type="ECO:0000256" key="4">
    <source>
        <dbReference type="ARBA" id="ARBA00022475"/>
    </source>
</evidence>
<feature type="transmembrane region" description="Helical" evidence="8">
    <location>
        <begin position="73"/>
        <end position="93"/>
    </location>
</feature>
<dbReference type="EMBL" id="CP021121">
    <property type="protein sequence ID" value="ARQ69880.1"/>
    <property type="molecule type" value="Genomic_DNA"/>
</dbReference>
<keyword evidence="4 8" id="KW-1003">Cell membrane</keyword>
<evidence type="ECO:0000256" key="6">
    <source>
        <dbReference type="ARBA" id="ARBA00022989"/>
    </source>
</evidence>
<evidence type="ECO:0000256" key="8">
    <source>
        <dbReference type="RuleBase" id="RU363041"/>
    </source>
</evidence>
<evidence type="ECO:0000313" key="9">
    <source>
        <dbReference type="EMBL" id="ARQ69880.1"/>
    </source>
</evidence>
<comment type="subcellular location">
    <subcellularLocation>
        <location evidence="1 8">Cell membrane</location>
        <topology evidence="1 8">Multi-pass membrane protein</topology>
    </subcellularLocation>
</comment>
<keyword evidence="3" id="KW-0813">Transport</keyword>
<keyword evidence="10" id="KW-1185">Reference proteome</keyword>